<comment type="caution">
    <text evidence="1">The sequence shown here is derived from an EMBL/GenBank/DDBJ whole genome shotgun (WGS) entry which is preliminary data.</text>
</comment>
<reference evidence="1" key="1">
    <citation type="submission" date="2020-06" db="EMBL/GenBank/DDBJ databases">
        <title>Genomic insights into acetone-butanol-ethanol (ABE) fermentation by sequencing solventogenic clostridia strains.</title>
        <authorList>
            <person name="Brown S."/>
        </authorList>
    </citation>
    <scope>NUCLEOTIDE SEQUENCE</scope>
    <source>
        <strain evidence="1">DJ123</strain>
    </source>
</reference>
<protein>
    <submittedName>
        <fullName evidence="1">Uncharacterized protein</fullName>
    </submittedName>
</protein>
<name>A0AAE5LNW6_CLOBE</name>
<dbReference type="AlphaFoldDB" id="A0AAE5LNW6"/>
<proteinExistence type="predicted"/>
<gene>
    <name evidence="1" type="ORF">BCD95_001302</name>
</gene>
<sequence>MSSCRTKLTLLQSELYNIDLELALLDDKIEDSASCCYGTYIKDIGNSNYNLEYLIDKKIMLQQKKNNVLYRIKELNNRD</sequence>
<dbReference type="EMBL" id="JABTDW010000001">
    <property type="protein sequence ID" value="NSB13043.1"/>
    <property type="molecule type" value="Genomic_DNA"/>
</dbReference>
<evidence type="ECO:0000313" key="1">
    <source>
        <dbReference type="EMBL" id="NSB13043.1"/>
    </source>
</evidence>
<dbReference type="Proteomes" id="UP000822184">
    <property type="component" value="Unassembled WGS sequence"/>
</dbReference>
<accession>A0AAE5LNW6</accession>
<organism evidence="1 2">
    <name type="scientific">Clostridium beijerinckii</name>
    <name type="common">Clostridium MP</name>
    <dbReference type="NCBI Taxonomy" id="1520"/>
    <lineage>
        <taxon>Bacteria</taxon>
        <taxon>Bacillati</taxon>
        <taxon>Bacillota</taxon>
        <taxon>Clostridia</taxon>
        <taxon>Eubacteriales</taxon>
        <taxon>Clostridiaceae</taxon>
        <taxon>Clostridium</taxon>
    </lineage>
</organism>
<dbReference type="RefSeq" id="WP_023973228.1">
    <property type="nucleotide sequence ID" value="NZ_JABTDW010000001.1"/>
</dbReference>
<evidence type="ECO:0000313" key="2">
    <source>
        <dbReference type="Proteomes" id="UP000822184"/>
    </source>
</evidence>